<dbReference type="RefSeq" id="WP_350446292.1">
    <property type="nucleotide sequence ID" value="NZ_CP158373.1"/>
</dbReference>
<gene>
    <name evidence="1" type="ORF">ABS648_17210</name>
</gene>
<protein>
    <submittedName>
        <fullName evidence="1">Uncharacterized protein</fullName>
    </submittedName>
</protein>
<sequence length="157" mass="17777">MPIDVEFCAVGLHAYGSFEESVSTVSSEGQEGLDHSINGRVWMDHQYNGRELLIETEDGSFLLVHCQGGTVAWRVGRAKPNHLEWRVPPFEETVLFRLPSGEVVPWAWHKVLSGFRGKPFALAVSDSLLFMFWRGGPEYLLCCYRSEGEHYLVLSEC</sequence>
<organism evidence="1">
    <name type="scientific">Pseudomonas solani</name>
    <dbReference type="NCBI Taxonomy" id="2731552"/>
    <lineage>
        <taxon>Bacteria</taxon>
        <taxon>Pseudomonadati</taxon>
        <taxon>Pseudomonadota</taxon>
        <taxon>Gammaproteobacteria</taxon>
        <taxon>Pseudomonadales</taxon>
        <taxon>Pseudomonadaceae</taxon>
        <taxon>Pseudomonas</taxon>
    </lineage>
</organism>
<name>A0AAU7XW12_9PSED</name>
<dbReference type="AlphaFoldDB" id="A0AAU7XW12"/>
<accession>A0AAU7XW12</accession>
<reference evidence="1" key="1">
    <citation type="submission" date="2023-08" db="EMBL/GenBank/DDBJ databases">
        <title>Increased levels of nutrients transform a symbiont into a lethal pathobiont.</title>
        <authorList>
            <person name="Lachnit T."/>
            <person name="Ulrich L."/>
            <person name="Willmer F.M."/>
            <person name="Hasenbein T."/>
            <person name="Steiner L.X."/>
            <person name="Wolters M."/>
            <person name="Herbst E.M."/>
            <person name="Deines P."/>
        </authorList>
    </citation>
    <scope>NUCLEOTIDE SEQUENCE</scope>
    <source>
        <strain evidence="1">T3</strain>
    </source>
</reference>
<dbReference type="EMBL" id="CP158373">
    <property type="protein sequence ID" value="XBY61705.1"/>
    <property type="molecule type" value="Genomic_DNA"/>
</dbReference>
<proteinExistence type="predicted"/>
<evidence type="ECO:0000313" key="1">
    <source>
        <dbReference type="EMBL" id="XBY61705.1"/>
    </source>
</evidence>